<comment type="similarity">
    <text evidence="2">Belongs to the alkaline ceramidase family.</text>
</comment>
<keyword evidence="4" id="KW-0378">Hydrolase</keyword>
<organism evidence="10 11">
    <name type="scientific">Linderina pennispora</name>
    <dbReference type="NCBI Taxonomy" id="61395"/>
    <lineage>
        <taxon>Eukaryota</taxon>
        <taxon>Fungi</taxon>
        <taxon>Fungi incertae sedis</taxon>
        <taxon>Zoopagomycota</taxon>
        <taxon>Kickxellomycotina</taxon>
        <taxon>Kickxellomycetes</taxon>
        <taxon>Kickxellales</taxon>
        <taxon>Kickxellaceae</taxon>
        <taxon>Linderina</taxon>
    </lineage>
</organism>
<dbReference type="Proteomes" id="UP000193922">
    <property type="component" value="Unassembled WGS sequence"/>
</dbReference>
<evidence type="ECO:0000313" key="11">
    <source>
        <dbReference type="Proteomes" id="UP000193922"/>
    </source>
</evidence>
<evidence type="ECO:0000256" key="6">
    <source>
        <dbReference type="ARBA" id="ARBA00023136"/>
    </source>
</evidence>
<feature type="binding site" evidence="7">
    <location>
        <position position="28"/>
    </location>
    <ligand>
        <name>Ca(2+)</name>
        <dbReference type="ChEBI" id="CHEBI:29108"/>
    </ligand>
</feature>
<dbReference type="InterPro" id="IPR008901">
    <property type="entry name" value="ACER"/>
</dbReference>
<dbReference type="AlphaFoldDB" id="A0A1Y1W6K0"/>
<evidence type="ECO:0000256" key="2">
    <source>
        <dbReference type="ARBA" id="ARBA00009780"/>
    </source>
</evidence>
<feature type="transmembrane region" description="Helical" evidence="9">
    <location>
        <begin position="96"/>
        <end position="114"/>
    </location>
</feature>
<keyword evidence="11" id="KW-1185">Reference proteome</keyword>
<dbReference type="Pfam" id="PF05875">
    <property type="entry name" value="Ceramidase"/>
    <property type="match status" value="1"/>
</dbReference>
<keyword evidence="7" id="KW-0479">Metal-binding</keyword>
<dbReference type="PANTHER" id="PTHR46187">
    <property type="entry name" value="ALKALINE CERAMIDASE 3"/>
    <property type="match status" value="1"/>
</dbReference>
<feature type="binding site" evidence="7">
    <location>
        <position position="25"/>
    </location>
    <ligand>
        <name>Ca(2+)</name>
        <dbReference type="ChEBI" id="CHEBI:29108"/>
    </ligand>
</feature>
<comment type="caution">
    <text evidence="10">The sequence shown here is derived from an EMBL/GenBank/DDBJ whole genome shotgun (WGS) entry which is preliminary data.</text>
</comment>
<comment type="cofactor">
    <cofactor evidence="8">
        <name>Zn(2+)</name>
        <dbReference type="ChEBI" id="CHEBI:29105"/>
    </cofactor>
</comment>
<proteinExistence type="inferred from homology"/>
<keyword evidence="8" id="KW-0862">Zinc</keyword>
<evidence type="ECO:0000313" key="10">
    <source>
        <dbReference type="EMBL" id="ORX69042.1"/>
    </source>
</evidence>
<dbReference type="STRING" id="61395.A0A1Y1W6K0"/>
<keyword evidence="5 9" id="KW-1133">Transmembrane helix</keyword>
<dbReference type="RefSeq" id="XP_040742774.1">
    <property type="nucleotide sequence ID" value="XM_040883779.1"/>
</dbReference>
<feature type="transmembrane region" description="Helical" evidence="9">
    <location>
        <begin position="182"/>
        <end position="201"/>
    </location>
</feature>
<feature type="binding site" evidence="8">
    <location>
        <position position="229"/>
    </location>
    <ligand>
        <name>Zn(2+)</name>
        <dbReference type="ChEBI" id="CHEBI:29105"/>
        <note>catalytic</note>
    </ligand>
</feature>
<feature type="transmembrane region" description="Helical" evidence="9">
    <location>
        <begin position="126"/>
        <end position="144"/>
    </location>
</feature>
<gene>
    <name evidence="10" type="ORF">DL89DRAFT_169843</name>
</gene>
<accession>A0A1Y1W6K0</accession>
<feature type="binding site" evidence="7">
    <location>
        <position position="39"/>
    </location>
    <ligand>
        <name>Ca(2+)</name>
        <dbReference type="ChEBI" id="CHEBI:29108"/>
    </ligand>
</feature>
<feature type="transmembrane region" description="Helical" evidence="9">
    <location>
        <begin position="150"/>
        <end position="170"/>
    </location>
</feature>
<name>A0A1Y1W6K0_9FUNG</name>
<evidence type="ECO:0000256" key="4">
    <source>
        <dbReference type="ARBA" id="ARBA00022801"/>
    </source>
</evidence>
<dbReference type="OrthoDB" id="187171at2759"/>
<feature type="binding site" evidence="8">
    <location>
        <position position="87"/>
    </location>
    <ligand>
        <name>Zn(2+)</name>
        <dbReference type="ChEBI" id="CHEBI:29105"/>
        <note>catalytic</note>
    </ligand>
</feature>
<feature type="transmembrane region" description="Helical" evidence="9">
    <location>
        <begin position="230"/>
        <end position="249"/>
    </location>
</feature>
<evidence type="ECO:0000256" key="9">
    <source>
        <dbReference type="SAM" id="Phobius"/>
    </source>
</evidence>
<reference evidence="10 11" key="1">
    <citation type="submission" date="2016-07" db="EMBL/GenBank/DDBJ databases">
        <title>Pervasive Adenine N6-methylation of Active Genes in Fungi.</title>
        <authorList>
            <consortium name="DOE Joint Genome Institute"/>
            <person name="Mondo S.J."/>
            <person name="Dannebaum R.O."/>
            <person name="Kuo R.C."/>
            <person name="Labutti K."/>
            <person name="Haridas S."/>
            <person name="Kuo A."/>
            <person name="Salamov A."/>
            <person name="Ahrendt S.R."/>
            <person name="Lipzen A."/>
            <person name="Sullivan W."/>
            <person name="Andreopoulos W.B."/>
            <person name="Clum A."/>
            <person name="Lindquist E."/>
            <person name="Daum C."/>
            <person name="Ramamoorthy G.K."/>
            <person name="Gryganskyi A."/>
            <person name="Culley D."/>
            <person name="Magnuson J.K."/>
            <person name="James T.Y."/>
            <person name="O'Malley M.A."/>
            <person name="Stajich J.E."/>
            <person name="Spatafora J.W."/>
            <person name="Visel A."/>
            <person name="Grigoriev I.V."/>
        </authorList>
    </citation>
    <scope>NUCLEOTIDE SEQUENCE [LARGE SCALE GENOMIC DNA]</scope>
    <source>
        <strain evidence="10 11">ATCC 12442</strain>
    </source>
</reference>
<dbReference type="PANTHER" id="PTHR46187:SF3">
    <property type="entry name" value="ALKALINE CERAMIDASE 3"/>
    <property type="match status" value="1"/>
</dbReference>
<evidence type="ECO:0000256" key="8">
    <source>
        <dbReference type="PIRSR" id="PIRSR608901-2"/>
    </source>
</evidence>
<keyword evidence="6 9" id="KW-0472">Membrane</keyword>
<evidence type="ECO:0000256" key="7">
    <source>
        <dbReference type="PIRSR" id="PIRSR608901-1"/>
    </source>
</evidence>
<feature type="transmembrane region" description="Helical" evidence="9">
    <location>
        <begin position="40"/>
        <end position="58"/>
    </location>
</feature>
<feature type="binding site" evidence="7">
    <location>
        <position position="26"/>
    </location>
    <ligand>
        <name>Ca(2+)</name>
        <dbReference type="ChEBI" id="CHEBI:29108"/>
    </ligand>
</feature>
<comment type="subcellular location">
    <subcellularLocation>
        <location evidence="1">Membrane</location>
        <topology evidence="1">Multi-pass membrane protein</topology>
    </subcellularLocation>
</comment>
<keyword evidence="7" id="KW-0106">Calcium</keyword>
<dbReference type="GO" id="GO:0046513">
    <property type="term" value="P:ceramide biosynthetic process"/>
    <property type="evidence" value="ECO:0007669"/>
    <property type="project" value="TreeGrafter"/>
</dbReference>
<dbReference type="GO" id="GO:0005789">
    <property type="term" value="C:endoplasmic reticulum membrane"/>
    <property type="evidence" value="ECO:0007669"/>
    <property type="project" value="TreeGrafter"/>
</dbReference>
<dbReference type="EMBL" id="MCFD01000008">
    <property type="protein sequence ID" value="ORX69042.1"/>
    <property type="molecule type" value="Genomic_DNA"/>
</dbReference>
<sequence>MGMIIMDNASNATNHFWGERTSTIDWCEENYVVTQFIAEFWNSITNSLFVVLAGLGIWSVIKHQQGKRMLFCYVALMTVGFGSGFFHATLKYTTQLLDELPMLYTCALSFYALVEIDRRVQHGWRLPVGIGALQLAITLIYIFWLQSPAFHQVAFAFTAMGTVGFGYKRMKQMRIDRRTKRLMTRLLVFGHIGMYGGFLVWNLDNIFCHRLRSYRQMVNSPLDVFLQLHGWWHILTAYGSTYLILWVHFARITWLGHDHLFTVKHKFGLFPHVAMRTPKKVE</sequence>
<feature type="binding site" evidence="7">
    <location>
        <position position="30"/>
    </location>
    <ligand>
        <name>Ca(2+)</name>
        <dbReference type="ChEBI" id="CHEBI:29108"/>
    </ligand>
</feature>
<dbReference type="GO" id="GO:0046872">
    <property type="term" value="F:metal ion binding"/>
    <property type="evidence" value="ECO:0007669"/>
    <property type="project" value="UniProtKB-KW"/>
</dbReference>
<feature type="transmembrane region" description="Helical" evidence="9">
    <location>
        <begin position="70"/>
        <end position="90"/>
    </location>
</feature>
<dbReference type="GeneID" id="63800427"/>
<protein>
    <submittedName>
        <fullName evidence="10">Alkaline phytoceramidase</fullName>
    </submittedName>
</protein>
<dbReference type="GO" id="GO:0016811">
    <property type="term" value="F:hydrolase activity, acting on carbon-nitrogen (but not peptide) bonds, in linear amides"/>
    <property type="evidence" value="ECO:0007669"/>
    <property type="project" value="InterPro"/>
</dbReference>
<keyword evidence="3 9" id="KW-0812">Transmembrane</keyword>
<evidence type="ECO:0000256" key="3">
    <source>
        <dbReference type="ARBA" id="ARBA00022692"/>
    </source>
</evidence>
<evidence type="ECO:0000256" key="1">
    <source>
        <dbReference type="ARBA" id="ARBA00004141"/>
    </source>
</evidence>
<evidence type="ECO:0000256" key="5">
    <source>
        <dbReference type="ARBA" id="ARBA00022989"/>
    </source>
</evidence>
<feature type="binding site" evidence="8">
    <location>
        <position position="233"/>
    </location>
    <ligand>
        <name>Zn(2+)</name>
        <dbReference type="ChEBI" id="CHEBI:29105"/>
        <note>catalytic</note>
    </ligand>
</feature>
<dbReference type="GO" id="GO:0046514">
    <property type="term" value="P:ceramide catabolic process"/>
    <property type="evidence" value="ECO:0007669"/>
    <property type="project" value="TreeGrafter"/>
</dbReference>